<keyword evidence="2" id="KW-1185">Reference proteome</keyword>
<sequence>MDVDPAPLFFKCVDLTPDQHVSWHLLKRDGSNNDEISLLNVAVCLRGEFCSSLLTGAAAERSDDGSSVLKIFSPAVLESLSITCRAFDSITTYSTTYMTDYTCNLAIRSHAIEGCSSDSPMDVDPAPLFFKCVDLTPDQHVSWHLLKRDGSNNDEISLLNVAVCLRGEFCSSLLTGAAAERSDDGSSVLKIFSPAVLESLSITCRAFDSITTYSTRYMTDYTCNLAIRSHAIEGCSSDSPMDVDPAPLFFKCVDLTPDQHVSWHLLKRDGSNNDEISLLNVAVCLRGEFCSSLLTGAAAERSDDGSSVLKIFSPAVLESLSITCRAFDNINTYSTTYMTDYTCNLAIRDNPTLGCGIEPNQDQTMYTAGCEVENIYILSRHYTCQFIKLAEDGTEEEFGNSTFMLVEEPRPVTGICSIQFPSTEYSSLIVRLHPNEVQDIADLRV</sequence>
<gene>
    <name evidence="1" type="ORF">C0Q70_12296</name>
</gene>
<accession>A0A2T7P148</accession>
<proteinExistence type="predicted"/>
<dbReference type="EMBL" id="PZQS01000007">
    <property type="protein sequence ID" value="PVD27143.1"/>
    <property type="molecule type" value="Genomic_DNA"/>
</dbReference>
<evidence type="ECO:0000313" key="2">
    <source>
        <dbReference type="Proteomes" id="UP000245119"/>
    </source>
</evidence>
<protein>
    <submittedName>
        <fullName evidence="1">Uncharacterized protein</fullName>
    </submittedName>
</protein>
<dbReference type="AlphaFoldDB" id="A0A2T7P148"/>
<name>A0A2T7P148_POMCA</name>
<comment type="caution">
    <text evidence="1">The sequence shown here is derived from an EMBL/GenBank/DDBJ whole genome shotgun (WGS) entry which is preliminary data.</text>
</comment>
<reference evidence="1 2" key="1">
    <citation type="submission" date="2018-04" db="EMBL/GenBank/DDBJ databases">
        <title>The genome of golden apple snail Pomacea canaliculata provides insight into stress tolerance and invasive adaptation.</title>
        <authorList>
            <person name="Liu C."/>
            <person name="Liu B."/>
            <person name="Ren Y."/>
            <person name="Zhang Y."/>
            <person name="Wang H."/>
            <person name="Li S."/>
            <person name="Jiang F."/>
            <person name="Yin L."/>
            <person name="Zhang G."/>
            <person name="Qian W."/>
            <person name="Fan W."/>
        </authorList>
    </citation>
    <scope>NUCLEOTIDE SEQUENCE [LARGE SCALE GENOMIC DNA]</scope>
    <source>
        <strain evidence="1">SZHN2017</strain>
        <tissue evidence="1">Muscle</tissue>
    </source>
</reference>
<organism evidence="1 2">
    <name type="scientific">Pomacea canaliculata</name>
    <name type="common">Golden apple snail</name>
    <dbReference type="NCBI Taxonomy" id="400727"/>
    <lineage>
        <taxon>Eukaryota</taxon>
        <taxon>Metazoa</taxon>
        <taxon>Spiralia</taxon>
        <taxon>Lophotrochozoa</taxon>
        <taxon>Mollusca</taxon>
        <taxon>Gastropoda</taxon>
        <taxon>Caenogastropoda</taxon>
        <taxon>Architaenioglossa</taxon>
        <taxon>Ampullarioidea</taxon>
        <taxon>Ampullariidae</taxon>
        <taxon>Pomacea</taxon>
    </lineage>
</organism>
<evidence type="ECO:0000313" key="1">
    <source>
        <dbReference type="EMBL" id="PVD27143.1"/>
    </source>
</evidence>
<dbReference type="Proteomes" id="UP000245119">
    <property type="component" value="Linkage Group LG7"/>
</dbReference>